<name>A0A4Y2FTZ4_ARAVE</name>
<gene>
    <name evidence="2" type="ORF">AVEN_247133_1</name>
</gene>
<evidence type="ECO:0000313" key="2">
    <source>
        <dbReference type="EMBL" id="GBM43915.1"/>
    </source>
</evidence>
<organism evidence="2 3">
    <name type="scientific">Araneus ventricosus</name>
    <name type="common">Orbweaver spider</name>
    <name type="synonym">Epeira ventricosa</name>
    <dbReference type="NCBI Taxonomy" id="182803"/>
    <lineage>
        <taxon>Eukaryota</taxon>
        <taxon>Metazoa</taxon>
        <taxon>Ecdysozoa</taxon>
        <taxon>Arthropoda</taxon>
        <taxon>Chelicerata</taxon>
        <taxon>Arachnida</taxon>
        <taxon>Araneae</taxon>
        <taxon>Araneomorphae</taxon>
        <taxon>Entelegynae</taxon>
        <taxon>Araneoidea</taxon>
        <taxon>Araneidae</taxon>
        <taxon>Araneus</taxon>
    </lineage>
</organism>
<dbReference type="Proteomes" id="UP000499080">
    <property type="component" value="Unassembled WGS sequence"/>
</dbReference>
<evidence type="ECO:0000313" key="3">
    <source>
        <dbReference type="Proteomes" id="UP000499080"/>
    </source>
</evidence>
<comment type="caution">
    <text evidence="2">The sequence shown here is derived from an EMBL/GenBank/DDBJ whole genome shotgun (WGS) entry which is preliminary data.</text>
</comment>
<proteinExistence type="predicted"/>
<feature type="compositionally biased region" description="Polar residues" evidence="1">
    <location>
        <begin position="54"/>
        <end position="63"/>
    </location>
</feature>
<protein>
    <submittedName>
        <fullName evidence="2">Uncharacterized protein</fullName>
    </submittedName>
</protein>
<dbReference type="AlphaFoldDB" id="A0A4Y2FTZ4"/>
<dbReference type="EMBL" id="BGPR01001047">
    <property type="protein sequence ID" value="GBM43915.1"/>
    <property type="molecule type" value="Genomic_DNA"/>
</dbReference>
<sequence>MLFQLSKELSSQGLAFDFTGSRRPYKYRISGRDLTSNIRRSRESRSESESNSEFNPVSISSSPVFLPNANLKSPPSNPYEAWPKGYIFVICRVVDCGHQPQSTASFSLSSFAEG</sequence>
<reference evidence="2 3" key="1">
    <citation type="journal article" date="2019" name="Sci. Rep.">
        <title>Orb-weaving spider Araneus ventricosus genome elucidates the spidroin gene catalogue.</title>
        <authorList>
            <person name="Kono N."/>
            <person name="Nakamura H."/>
            <person name="Ohtoshi R."/>
            <person name="Moran D.A.P."/>
            <person name="Shinohara A."/>
            <person name="Yoshida Y."/>
            <person name="Fujiwara M."/>
            <person name="Mori M."/>
            <person name="Tomita M."/>
            <person name="Arakawa K."/>
        </authorList>
    </citation>
    <scope>NUCLEOTIDE SEQUENCE [LARGE SCALE GENOMIC DNA]</scope>
</reference>
<feature type="region of interest" description="Disordered" evidence="1">
    <location>
        <begin position="36"/>
        <end position="65"/>
    </location>
</feature>
<keyword evidence="3" id="KW-1185">Reference proteome</keyword>
<evidence type="ECO:0000256" key="1">
    <source>
        <dbReference type="SAM" id="MobiDB-lite"/>
    </source>
</evidence>
<accession>A0A4Y2FTZ4</accession>